<gene>
    <name evidence="1" type="ORF">IHE45_16G060700</name>
</gene>
<sequence>MYKSRLQELCQQRQLSLPEYTTTRDGPDHCPRFRATVTVDDLSFDSLGPSMNAKEAQNRVAELAFKHLSAITPAPPLMDQIEYKIPYKCELLRLAQTKMLDPPTYDSIREGPPHALQFKAIVTVDGQKFVSPQFFGTLKEAEHSAAKIAIQSWSSGENKVEDPGFYKNLLQELAQKERFSMPKYITISDGASHIPTFSSKVEIKGETFSGESATTKKQAEMNAAKVAWCELKERRVSGPRPSGCEMPEASFASLGSTVEIRDVQLSGSSDSKSLSNAVIGDISENNSQANISLPDSKSKAMTDEELVQNTESEDQTLPCPSQSDFSNHGAASASAPSSEAPLFSGTCSLLSGRVRVYSRKPDMLLPEGAVMLPFSDDAWVAVSLDISGQV</sequence>
<dbReference type="EMBL" id="CM037026">
    <property type="protein sequence ID" value="KAH7659873.1"/>
    <property type="molecule type" value="Genomic_DNA"/>
</dbReference>
<dbReference type="Proteomes" id="UP000827976">
    <property type="component" value="Chromosome 16"/>
</dbReference>
<evidence type="ECO:0000313" key="2">
    <source>
        <dbReference type="Proteomes" id="UP000827976"/>
    </source>
</evidence>
<proteinExistence type="predicted"/>
<accession>A0ACB7UHW5</accession>
<name>A0ACB7UHW5_DIOAL</name>
<organism evidence="1 2">
    <name type="scientific">Dioscorea alata</name>
    <name type="common">Purple yam</name>
    <dbReference type="NCBI Taxonomy" id="55571"/>
    <lineage>
        <taxon>Eukaryota</taxon>
        <taxon>Viridiplantae</taxon>
        <taxon>Streptophyta</taxon>
        <taxon>Embryophyta</taxon>
        <taxon>Tracheophyta</taxon>
        <taxon>Spermatophyta</taxon>
        <taxon>Magnoliopsida</taxon>
        <taxon>Liliopsida</taxon>
        <taxon>Dioscoreales</taxon>
        <taxon>Dioscoreaceae</taxon>
        <taxon>Dioscorea</taxon>
    </lineage>
</organism>
<evidence type="ECO:0000313" key="1">
    <source>
        <dbReference type="EMBL" id="KAH7659873.1"/>
    </source>
</evidence>
<comment type="caution">
    <text evidence="1">The sequence shown here is derived from an EMBL/GenBank/DDBJ whole genome shotgun (WGS) entry which is preliminary data.</text>
</comment>
<protein>
    <submittedName>
        <fullName evidence="1">Double-stranded RNA-binding domain-containing protein</fullName>
    </submittedName>
</protein>
<keyword evidence="2" id="KW-1185">Reference proteome</keyword>
<reference evidence="2" key="1">
    <citation type="journal article" date="2022" name="Nat. Commun.">
        <title>Chromosome evolution and the genetic basis of agronomically important traits in greater yam.</title>
        <authorList>
            <person name="Bredeson J.V."/>
            <person name="Lyons J.B."/>
            <person name="Oniyinde I.O."/>
            <person name="Okereke N.R."/>
            <person name="Kolade O."/>
            <person name="Nnabue I."/>
            <person name="Nwadili C.O."/>
            <person name="Hribova E."/>
            <person name="Parker M."/>
            <person name="Nwogha J."/>
            <person name="Shu S."/>
            <person name="Carlson J."/>
            <person name="Kariba R."/>
            <person name="Muthemba S."/>
            <person name="Knop K."/>
            <person name="Barton G.J."/>
            <person name="Sherwood A.V."/>
            <person name="Lopez-Montes A."/>
            <person name="Asiedu R."/>
            <person name="Jamnadass R."/>
            <person name="Muchugi A."/>
            <person name="Goodstein D."/>
            <person name="Egesi C.N."/>
            <person name="Featherston J."/>
            <person name="Asfaw A."/>
            <person name="Simpson G.G."/>
            <person name="Dolezel J."/>
            <person name="Hendre P.S."/>
            <person name="Van Deynze A."/>
            <person name="Kumar P.L."/>
            <person name="Obidiegwu J.E."/>
            <person name="Bhattacharjee R."/>
            <person name="Rokhsar D.S."/>
        </authorList>
    </citation>
    <scope>NUCLEOTIDE SEQUENCE [LARGE SCALE GENOMIC DNA]</scope>
    <source>
        <strain evidence="2">cv. TDa95/00328</strain>
    </source>
</reference>